<dbReference type="InterPro" id="IPR002937">
    <property type="entry name" value="Amino_oxidase"/>
</dbReference>
<protein>
    <recommendedName>
        <fullName evidence="6">Amine oxidase</fullName>
        <ecNumber evidence="6">1.4.3.-</ecNumber>
    </recommendedName>
</protein>
<dbReference type="InterPro" id="IPR050703">
    <property type="entry name" value="Flavin_MAO"/>
</dbReference>
<keyword evidence="10" id="KW-1185">Reference proteome</keyword>
<dbReference type="SUPFAM" id="SSF51905">
    <property type="entry name" value="FAD/NAD(P)-binding domain"/>
    <property type="match status" value="1"/>
</dbReference>
<comment type="caution">
    <text evidence="9">The sequence shown here is derived from an EMBL/GenBank/DDBJ whole genome shotgun (WGS) entry which is preliminary data.</text>
</comment>
<evidence type="ECO:0000256" key="3">
    <source>
        <dbReference type="ARBA" id="ARBA00023002"/>
    </source>
</evidence>
<keyword evidence="6" id="KW-0285">Flavoprotein</keyword>
<dbReference type="Pfam" id="PF01593">
    <property type="entry name" value="Amino_oxidase"/>
    <property type="match status" value="1"/>
</dbReference>
<feature type="binding site" evidence="5">
    <location>
        <begin position="70"/>
        <end position="71"/>
    </location>
    <ligand>
        <name>FAD</name>
        <dbReference type="ChEBI" id="CHEBI:57692"/>
    </ligand>
</feature>
<feature type="binding site" evidence="5">
    <location>
        <position position="389"/>
    </location>
    <ligand>
        <name>substrate</name>
    </ligand>
</feature>
<sequence>MAPKTGDGYTWTRDAGVIPGGLECDAVIAPRRSVPATARLYDVIVIGAGYSGLIAARDLTSQGLSVLLVEARDRIGGRTYTIKKDGFLYEMGGTWVTHHMGYLFREMVRYGMDRDLITTGSPDMDKGFYTINVPGAQPRKLSHEEAGNMTTRAWDAFVNVDGQFGRTLCPLPHAQLDNIVVDRTVVEKWDQVSCQERFDQIQHQLTAEEKGLLVSLLLHISGGNMENSSLWDMIRSHALLMHSSDNFTDVWLRYKLRDGQTALAKHMFDEAVQAGLDYAFSTPIDSITQPPSTDGRVIVRTVNAEPFQAKKVITTIPLNVLKDIKFQPPLSEGKQEAISIGHVNQMNKIHADVGNPELERWNGMRFPGKLMYGYADGVLPNGDVHLVAFGADERTSFVPERDPENAVEEFNALHPMNVKRMIFHNWSSDPYSQGGPAWWRPGYMSKYQDELQKRHGNVFFASADWAHGWRAAIDGALEQGSMSAHTASKEVVKAKRREASSKL</sequence>
<evidence type="ECO:0000256" key="5">
    <source>
        <dbReference type="PIRSR" id="PIRSR601613-1"/>
    </source>
</evidence>
<keyword evidence="6" id="KW-0274">FAD</keyword>
<comment type="catalytic activity">
    <reaction evidence="4">
        <text>a secondary aliphatic amine + O2 + H2O = a primary amine + an aldehyde + H2O2</text>
        <dbReference type="Rhea" id="RHEA:26414"/>
        <dbReference type="ChEBI" id="CHEBI:15377"/>
        <dbReference type="ChEBI" id="CHEBI:15379"/>
        <dbReference type="ChEBI" id="CHEBI:16240"/>
        <dbReference type="ChEBI" id="CHEBI:17478"/>
        <dbReference type="ChEBI" id="CHEBI:58855"/>
        <dbReference type="ChEBI" id="CHEBI:65296"/>
        <dbReference type="EC" id="1.4.3.4"/>
    </reaction>
</comment>
<dbReference type="EMBL" id="JAANBB010000072">
    <property type="protein sequence ID" value="KAF7551760.1"/>
    <property type="molecule type" value="Genomic_DNA"/>
</dbReference>
<proteinExistence type="inferred from homology"/>
<dbReference type="EC" id="1.4.3.-" evidence="6"/>
<feature type="domain" description="Amine oxidase" evidence="8">
    <location>
        <begin position="51"/>
        <end position="484"/>
    </location>
</feature>
<reference evidence="9" key="1">
    <citation type="submission" date="2020-03" db="EMBL/GenBank/DDBJ databases">
        <title>Draft Genome Sequence of Cylindrodendrum hubeiense.</title>
        <authorList>
            <person name="Buettner E."/>
            <person name="Kellner H."/>
        </authorList>
    </citation>
    <scope>NUCLEOTIDE SEQUENCE</scope>
    <source>
        <strain evidence="9">IHI 201604</strain>
    </source>
</reference>
<evidence type="ECO:0000313" key="10">
    <source>
        <dbReference type="Proteomes" id="UP000722485"/>
    </source>
</evidence>
<dbReference type="GO" id="GO:0097621">
    <property type="term" value="F:monoamine oxidase activity"/>
    <property type="evidence" value="ECO:0007669"/>
    <property type="project" value="UniProtKB-EC"/>
</dbReference>
<dbReference type="Gene3D" id="3.50.50.60">
    <property type="entry name" value="FAD/NAD(P)-binding domain"/>
    <property type="match status" value="2"/>
</dbReference>
<accession>A0A9P5HA66</accession>
<comment type="cofactor">
    <cofactor evidence="1 6">
        <name>FAD</name>
        <dbReference type="ChEBI" id="CHEBI:57692"/>
    </cofactor>
</comment>
<dbReference type="AlphaFoldDB" id="A0A9P5HA66"/>
<evidence type="ECO:0000256" key="4">
    <source>
        <dbReference type="ARBA" id="ARBA00048448"/>
    </source>
</evidence>
<dbReference type="PANTHER" id="PTHR43563">
    <property type="entry name" value="AMINE OXIDASE"/>
    <property type="match status" value="1"/>
</dbReference>
<dbReference type="OrthoDB" id="7777654at2759"/>
<evidence type="ECO:0000256" key="7">
    <source>
        <dbReference type="SAM" id="MobiDB-lite"/>
    </source>
</evidence>
<comment type="similarity">
    <text evidence="2 6">Belongs to the flavin monoamine oxidase family.</text>
</comment>
<organism evidence="9 10">
    <name type="scientific">Cylindrodendrum hubeiense</name>
    <dbReference type="NCBI Taxonomy" id="595255"/>
    <lineage>
        <taxon>Eukaryota</taxon>
        <taxon>Fungi</taxon>
        <taxon>Dikarya</taxon>
        <taxon>Ascomycota</taxon>
        <taxon>Pezizomycotina</taxon>
        <taxon>Sordariomycetes</taxon>
        <taxon>Hypocreomycetidae</taxon>
        <taxon>Hypocreales</taxon>
        <taxon>Nectriaceae</taxon>
        <taxon>Cylindrodendrum</taxon>
    </lineage>
</organism>
<evidence type="ECO:0000256" key="1">
    <source>
        <dbReference type="ARBA" id="ARBA00001974"/>
    </source>
</evidence>
<evidence type="ECO:0000256" key="2">
    <source>
        <dbReference type="ARBA" id="ARBA00005995"/>
    </source>
</evidence>
<dbReference type="Gene3D" id="3.90.660.10">
    <property type="match status" value="2"/>
</dbReference>
<dbReference type="Proteomes" id="UP000722485">
    <property type="component" value="Unassembled WGS sequence"/>
</dbReference>
<feature type="region of interest" description="Disordered" evidence="7">
    <location>
        <begin position="484"/>
        <end position="503"/>
    </location>
</feature>
<keyword evidence="3 6" id="KW-0560">Oxidoreductase</keyword>
<feature type="compositionally biased region" description="Basic and acidic residues" evidence="7">
    <location>
        <begin position="487"/>
        <end position="503"/>
    </location>
</feature>
<evidence type="ECO:0000313" key="9">
    <source>
        <dbReference type="EMBL" id="KAF7551760.1"/>
    </source>
</evidence>
<evidence type="ECO:0000259" key="8">
    <source>
        <dbReference type="Pfam" id="PF01593"/>
    </source>
</evidence>
<feature type="binding site" evidence="5">
    <location>
        <position position="51"/>
    </location>
    <ligand>
        <name>FAD</name>
        <dbReference type="ChEBI" id="CHEBI:57692"/>
    </ligand>
</feature>
<name>A0A9P5HA66_9HYPO</name>
<dbReference type="PANTHER" id="PTHR43563:SF1">
    <property type="entry name" value="AMINE OXIDASE [FLAVIN-CONTAINING] B"/>
    <property type="match status" value="1"/>
</dbReference>
<dbReference type="InterPro" id="IPR001613">
    <property type="entry name" value="Flavin_amine_oxidase"/>
</dbReference>
<dbReference type="InterPro" id="IPR036188">
    <property type="entry name" value="FAD/NAD-bd_sf"/>
</dbReference>
<dbReference type="PRINTS" id="PR00757">
    <property type="entry name" value="AMINEOXDASEF"/>
</dbReference>
<gene>
    <name evidence="9" type="ORF">G7Z17_g4788</name>
</gene>
<evidence type="ECO:0000256" key="6">
    <source>
        <dbReference type="RuleBase" id="RU362067"/>
    </source>
</evidence>